<dbReference type="GO" id="GO:0005737">
    <property type="term" value="C:cytoplasm"/>
    <property type="evidence" value="ECO:0007669"/>
    <property type="project" value="UniProtKB-SubCell"/>
</dbReference>
<accession>T2MDY9</accession>
<dbReference type="PANTHER" id="PTHR24412">
    <property type="entry name" value="KELCH PROTEIN"/>
    <property type="match status" value="1"/>
</dbReference>
<evidence type="ECO:0000256" key="1">
    <source>
        <dbReference type="ARBA" id="ARBA00004496"/>
    </source>
</evidence>
<feature type="non-terminal residue" evidence="8">
    <location>
        <position position="1"/>
    </location>
</feature>
<dbReference type="OrthoDB" id="6019305at2759"/>
<dbReference type="AlphaFoldDB" id="T2MDY9"/>
<feature type="domain" description="BTB" evidence="7">
    <location>
        <begin position="263"/>
        <end position="330"/>
    </location>
</feature>
<keyword evidence="5" id="KW-0677">Repeat</keyword>
<reference evidence="8" key="1">
    <citation type="journal article" date="2013" name="Genome Biol. Evol.">
        <title>Punctuated emergences of genetic and phenotypic innovations in eumetazoan, bilaterian, euteleostome, and hominidae ancestors.</title>
        <authorList>
            <person name="Wenger Y."/>
            <person name="Galliot B."/>
        </authorList>
    </citation>
    <scope>NUCLEOTIDE SEQUENCE</scope>
    <source>
        <tissue evidence="8">Whole animals</tissue>
    </source>
</reference>
<proteinExistence type="evidence at transcript level"/>
<organism evidence="8">
    <name type="scientific">Hydra vulgaris</name>
    <name type="common">Hydra</name>
    <name type="synonym">Hydra attenuata</name>
    <dbReference type="NCBI Taxonomy" id="6087"/>
    <lineage>
        <taxon>Eukaryota</taxon>
        <taxon>Metazoa</taxon>
        <taxon>Cnidaria</taxon>
        <taxon>Hydrozoa</taxon>
        <taxon>Hydroidolina</taxon>
        <taxon>Anthoathecata</taxon>
        <taxon>Aplanulata</taxon>
        <taxon>Hydridae</taxon>
        <taxon>Hydra</taxon>
    </lineage>
</organism>
<dbReference type="PANTHER" id="PTHR24412:SF451">
    <property type="entry name" value="KELCH-LIKE PROTEIN 20"/>
    <property type="match status" value="1"/>
</dbReference>
<dbReference type="Pfam" id="PF24681">
    <property type="entry name" value="Kelch_KLHDC2_KLHL20_DRC7"/>
    <property type="match status" value="1"/>
</dbReference>
<dbReference type="SMART" id="SM00875">
    <property type="entry name" value="BACK"/>
    <property type="match status" value="1"/>
</dbReference>
<dbReference type="InterPro" id="IPR006652">
    <property type="entry name" value="Kelch_1"/>
</dbReference>
<keyword evidence="6" id="KW-0833">Ubl conjugation pathway</keyword>
<dbReference type="Gene3D" id="1.25.40.420">
    <property type="match status" value="1"/>
</dbReference>
<evidence type="ECO:0000313" key="8">
    <source>
        <dbReference type="EMBL" id="CDG70110.1"/>
    </source>
</evidence>
<dbReference type="SUPFAM" id="SSF54695">
    <property type="entry name" value="POZ domain"/>
    <property type="match status" value="1"/>
</dbReference>
<dbReference type="Gene3D" id="3.30.710.10">
    <property type="entry name" value="Potassium Channel Kv1.1, Chain A"/>
    <property type="match status" value="1"/>
</dbReference>
<sequence>MPPTVHKLLLHSSSISNKLPLPIGVYSEDALESLNKQLAEVKSKNERTNPSILENNITETMADKIAELEDRSRRNNLRINGIDESGNKSWNDCENKVKELLLTKLEIKDNFVIVIKRAHRVGKKDESENNKKHRTTVVKFLNYKDKTAILDKYIKMKFWNDRLFINEDFCERTSRLRKKLFTDAKDLRQKASNLMSVMFTDDTNLFLSDNSITTLFRDMNMELTKISDWMSTECHETCFDISEQHHKLVFLKLPLLKKDKFLCDTTLVVGRKKIYAHKILLACSVPYFYSMFNHDVVESRQNVITLKDLDPESVESIIDFVYTSKIVITQRNVQAILQVATMFQINLIQEKCCDFLESQLHPSNGLGIYLFAELYGCSKLKSRAKTYCNWHFSDVVREDEFLNLSLEQVKWFLNQDELCVRSETEVFNAAIRWVSQNSQQRKKDLQYLLPLVRFNFLPKSFLSLQLETNDLIMDDEFSLKLLFDALNDIEVKQLVATKRKPIGNNVVFYMGGYNRKSFASYGYFNPETETWFKLGDMCSPRSGAGCVSLGGLIYMVGGRTNSLQGKSDSNSVECYDPYSQEWKNIASLNSSRHRLGVAAVDGVIYAFGGSDGMVHLNTVEKYDSEKNLWEPAPSMNTPRIGVGGTVLNGVIYAVGGFDSENRLQTVESYMVGESSWKFLASLNTPRSGAGVTSMNGHVYAVGGYNGVAQLNSVERYCPYENRWTNISSMNERRSALSVAVVRNKLFAFGGYDGERFLDSVEVYDPDNGEWQLLNPMPDARSGAGVAVCIAPII</sequence>
<dbReference type="SMART" id="SM00225">
    <property type="entry name" value="BTB"/>
    <property type="match status" value="1"/>
</dbReference>
<keyword evidence="3" id="KW-0880">Kelch repeat</keyword>
<dbReference type="FunFam" id="2.120.10.80:FF:000024">
    <property type="entry name" value="Kelch-like ECH-associated protein 1"/>
    <property type="match status" value="1"/>
</dbReference>
<dbReference type="InterPro" id="IPR000210">
    <property type="entry name" value="BTB/POZ_dom"/>
</dbReference>
<dbReference type="InterPro" id="IPR011333">
    <property type="entry name" value="SKP1/BTB/POZ_sf"/>
</dbReference>
<gene>
    <name evidence="8" type="primary">KEAP1</name>
</gene>
<evidence type="ECO:0000256" key="5">
    <source>
        <dbReference type="ARBA" id="ARBA00022737"/>
    </source>
</evidence>
<dbReference type="FunFam" id="1.25.40.420:FF:000001">
    <property type="entry name" value="Kelch-like family member 12"/>
    <property type="match status" value="1"/>
</dbReference>
<dbReference type="SMART" id="SM00612">
    <property type="entry name" value="Kelch"/>
    <property type="match status" value="6"/>
</dbReference>
<comment type="subcellular location">
    <subcellularLocation>
        <location evidence="1">Cytoplasm</location>
    </subcellularLocation>
</comment>
<evidence type="ECO:0000256" key="4">
    <source>
        <dbReference type="ARBA" id="ARBA00022490"/>
    </source>
</evidence>
<dbReference type="Pfam" id="PF00651">
    <property type="entry name" value="BTB"/>
    <property type="match status" value="1"/>
</dbReference>
<comment type="pathway">
    <text evidence="2">Protein modification; protein ubiquitination.</text>
</comment>
<keyword evidence="4" id="KW-0963">Cytoplasm</keyword>
<dbReference type="EMBL" id="HAAD01003878">
    <property type="protein sequence ID" value="CDG70110.1"/>
    <property type="molecule type" value="mRNA"/>
</dbReference>
<dbReference type="SUPFAM" id="SSF117281">
    <property type="entry name" value="Kelch motif"/>
    <property type="match status" value="1"/>
</dbReference>
<dbReference type="Pfam" id="PF01344">
    <property type="entry name" value="Kelch_1"/>
    <property type="match status" value="2"/>
</dbReference>
<evidence type="ECO:0000256" key="2">
    <source>
        <dbReference type="ARBA" id="ARBA00004906"/>
    </source>
</evidence>
<name>T2MDY9_HYDVU</name>
<evidence type="ECO:0000256" key="6">
    <source>
        <dbReference type="ARBA" id="ARBA00022786"/>
    </source>
</evidence>
<dbReference type="InterPro" id="IPR015915">
    <property type="entry name" value="Kelch-typ_b-propeller"/>
</dbReference>
<evidence type="ECO:0000259" key="7">
    <source>
        <dbReference type="PROSITE" id="PS50097"/>
    </source>
</evidence>
<dbReference type="Pfam" id="PF07707">
    <property type="entry name" value="BACK"/>
    <property type="match status" value="1"/>
</dbReference>
<dbReference type="Gene3D" id="2.120.10.80">
    <property type="entry name" value="Kelch-type beta propeller"/>
    <property type="match status" value="1"/>
</dbReference>
<evidence type="ECO:0000256" key="3">
    <source>
        <dbReference type="ARBA" id="ARBA00022441"/>
    </source>
</evidence>
<dbReference type="Gene3D" id="3.30.70.1820">
    <property type="entry name" value="L1 transposable element, RRM domain"/>
    <property type="match status" value="1"/>
</dbReference>
<protein>
    <submittedName>
        <fullName evidence="8">Kelch-like ECH-associated protein 1</fullName>
    </submittedName>
</protein>
<dbReference type="InterPro" id="IPR011705">
    <property type="entry name" value="BACK"/>
</dbReference>
<dbReference type="PROSITE" id="PS50097">
    <property type="entry name" value="BTB"/>
    <property type="match status" value="1"/>
</dbReference>